<sequence length="544" mass="60257">MTDSTPAAPGAATGEPADDTPEQLRIRRDKRQRLLDSGEQAYPVEVPRTHGLAEIASDPRFAALEPGEETDVVVSVAGRVLFIRNTGKLCFVRLQDGVDPSADLSTTVPESGSGPLTPQLQAMLSLANVGQERLDAWKQDVDLGDHVSVTGRVVRSKRGELSVMADEWVLASKALRPLPVAHRELSEDTRVRQRYTDLIMRDTARRNALTRIKVVRALRDALEKRGFLEVETPMLQTLHGGAAARPFVTHSNALDLDLYLRIAPELYLKRCVVGGIERVFEINRNFRNEGVDSSHSPEFAMLETYQAYGDYDTSATMIREVIQEVATAVFGSTTVTLADGTEYDLGGQWREMRMYPSLNEALRAKHPDLVGDDDEDLVTVESTVDELTELAGKVGLEVPGGKGWLHGKLVEELWEHLCADQLEGPVFVRDFPVETSPLTRDHRTDRGVTEKWDLYVRGFELATGYSELVDPVIQRQRFEDQARLAAAGDDEAMVLDEDFLAAMEQGMPPTTGLGMGIDRLLMALTGLGIRETILFPMVKPLPRD</sequence>
<dbReference type="PANTHER" id="PTHR42918">
    <property type="entry name" value="LYSYL-TRNA SYNTHETASE"/>
    <property type="match status" value="1"/>
</dbReference>
<reference evidence="10" key="3">
    <citation type="submission" date="2024-07" db="EMBL/GenBank/DDBJ databases">
        <authorList>
            <person name="Wildschutte H."/>
        </authorList>
    </citation>
    <scope>NUCLEOTIDE SEQUENCE</scope>
    <source>
        <strain evidence="10">N60</strain>
    </source>
</reference>
<dbReference type="SUPFAM" id="SSF55681">
    <property type="entry name" value="Class II aaRS and biotin synthetases"/>
    <property type="match status" value="1"/>
</dbReference>
<dbReference type="GO" id="GO:0000049">
    <property type="term" value="F:tRNA binding"/>
    <property type="evidence" value="ECO:0007669"/>
    <property type="project" value="TreeGrafter"/>
</dbReference>
<feature type="compositionally biased region" description="Basic and acidic residues" evidence="8">
    <location>
        <begin position="22"/>
        <end position="36"/>
    </location>
</feature>
<keyword evidence="5 7" id="KW-0460">Magnesium</keyword>
<dbReference type="HAMAP" id="MF_00252">
    <property type="entry name" value="Lys_tRNA_synth_class2"/>
    <property type="match status" value="1"/>
</dbReference>
<name>A0A4R3ZUG9_9ACTN</name>
<evidence type="ECO:0000256" key="8">
    <source>
        <dbReference type="SAM" id="MobiDB-lite"/>
    </source>
</evidence>
<comment type="catalytic activity">
    <reaction evidence="7">
        <text>tRNA(Lys) + L-lysine + ATP = L-lysyl-tRNA(Lys) + AMP + diphosphate</text>
        <dbReference type="Rhea" id="RHEA:20792"/>
        <dbReference type="Rhea" id="RHEA-COMP:9696"/>
        <dbReference type="Rhea" id="RHEA-COMP:9697"/>
        <dbReference type="ChEBI" id="CHEBI:30616"/>
        <dbReference type="ChEBI" id="CHEBI:32551"/>
        <dbReference type="ChEBI" id="CHEBI:33019"/>
        <dbReference type="ChEBI" id="CHEBI:78442"/>
        <dbReference type="ChEBI" id="CHEBI:78529"/>
        <dbReference type="ChEBI" id="CHEBI:456215"/>
        <dbReference type="EC" id="6.1.1.6"/>
    </reaction>
</comment>
<evidence type="ECO:0000256" key="6">
    <source>
        <dbReference type="ARBA" id="ARBA00023146"/>
    </source>
</evidence>
<proteinExistence type="inferred from homology"/>
<accession>A0A4R3ZUG9</accession>
<dbReference type="GO" id="GO:0004824">
    <property type="term" value="F:lysine-tRNA ligase activity"/>
    <property type="evidence" value="ECO:0007669"/>
    <property type="project" value="UniProtKB-UniRule"/>
</dbReference>
<dbReference type="Gene3D" id="2.40.50.140">
    <property type="entry name" value="Nucleic acid-binding proteins"/>
    <property type="match status" value="1"/>
</dbReference>
<dbReference type="GO" id="GO:0006430">
    <property type="term" value="P:lysyl-tRNA aminoacylation"/>
    <property type="evidence" value="ECO:0007669"/>
    <property type="project" value="UniProtKB-UniRule"/>
</dbReference>
<dbReference type="NCBIfam" id="TIGR00499">
    <property type="entry name" value="lysS_bact"/>
    <property type="match status" value="1"/>
</dbReference>
<comment type="caution">
    <text evidence="11">The sequence shown here is derived from an EMBL/GenBank/DDBJ whole genome shotgun (WGS) entry which is preliminary data.</text>
</comment>
<feature type="compositionally biased region" description="Low complexity" evidence="8">
    <location>
        <begin position="1"/>
        <end position="15"/>
    </location>
</feature>
<dbReference type="Proteomes" id="UP001560293">
    <property type="component" value="Unassembled WGS sequence"/>
</dbReference>
<dbReference type="AlphaFoldDB" id="A0A4R3ZUG9"/>
<dbReference type="GO" id="GO:0005524">
    <property type="term" value="F:ATP binding"/>
    <property type="evidence" value="ECO:0007669"/>
    <property type="project" value="UniProtKB-UniRule"/>
</dbReference>
<reference evidence="11 12" key="1">
    <citation type="submission" date="2019-03" db="EMBL/GenBank/DDBJ databases">
        <title>Root nodule microbial communities of legume samples collected from USA, Mexico and Botswana.</title>
        <authorList>
            <person name="Hirsch A."/>
        </authorList>
    </citation>
    <scope>NUCLEOTIDE SEQUENCE [LARGE SCALE GENOMIC DNA]</scope>
    <source>
        <strain evidence="11 12">55</strain>
    </source>
</reference>
<evidence type="ECO:0000313" key="13">
    <source>
        <dbReference type="Proteomes" id="UP001560293"/>
    </source>
</evidence>
<evidence type="ECO:0000256" key="2">
    <source>
        <dbReference type="ARBA" id="ARBA00022723"/>
    </source>
</evidence>
<dbReference type="PRINTS" id="PR00982">
    <property type="entry name" value="TRNASYNTHLYS"/>
</dbReference>
<comment type="cofactor">
    <cofactor evidence="7">
        <name>Mg(2+)</name>
        <dbReference type="ChEBI" id="CHEBI:18420"/>
    </cofactor>
    <text evidence="7">Binds 3 Mg(2+) ions per subunit.</text>
</comment>
<dbReference type="Gene3D" id="3.30.930.10">
    <property type="entry name" value="Bira Bifunctional Protein, Domain 2"/>
    <property type="match status" value="1"/>
</dbReference>
<dbReference type="NCBIfam" id="NF001756">
    <property type="entry name" value="PRK00484.1"/>
    <property type="match status" value="1"/>
</dbReference>
<evidence type="ECO:0000313" key="12">
    <source>
        <dbReference type="Proteomes" id="UP000295805"/>
    </source>
</evidence>
<dbReference type="Proteomes" id="UP000295805">
    <property type="component" value="Unassembled WGS sequence"/>
</dbReference>
<feature type="binding site" evidence="7">
    <location>
        <position position="460"/>
    </location>
    <ligand>
        <name>Mg(2+)</name>
        <dbReference type="ChEBI" id="CHEBI:18420"/>
        <label>1</label>
    </ligand>
</feature>
<keyword evidence="7" id="KW-0648">Protein biosynthesis</keyword>
<dbReference type="InterPro" id="IPR004364">
    <property type="entry name" value="Aa-tRNA-synt_II"/>
</dbReference>
<evidence type="ECO:0000259" key="9">
    <source>
        <dbReference type="PROSITE" id="PS50862"/>
    </source>
</evidence>
<dbReference type="InterPro" id="IPR044136">
    <property type="entry name" value="Lys-tRNA-ligase_II_N"/>
</dbReference>
<feature type="binding site" evidence="7">
    <location>
        <position position="453"/>
    </location>
    <ligand>
        <name>Mg(2+)</name>
        <dbReference type="ChEBI" id="CHEBI:18420"/>
        <label>1</label>
    </ligand>
</feature>
<comment type="similarity">
    <text evidence="7">Belongs to the class-II aminoacyl-tRNA synthetase family.</text>
</comment>
<dbReference type="EMBL" id="SMCX01000008">
    <property type="protein sequence ID" value="TCW24091.1"/>
    <property type="molecule type" value="Genomic_DNA"/>
</dbReference>
<keyword evidence="13" id="KW-1185">Reference proteome</keyword>
<dbReference type="EMBL" id="JBFTEZ010000002">
    <property type="protein sequence ID" value="MEX6464535.1"/>
    <property type="molecule type" value="Genomic_DNA"/>
</dbReference>
<evidence type="ECO:0000313" key="10">
    <source>
        <dbReference type="EMBL" id="MEX6464535.1"/>
    </source>
</evidence>
<dbReference type="InterPro" id="IPR012340">
    <property type="entry name" value="NA-bd_OB-fold"/>
</dbReference>
<dbReference type="PROSITE" id="PS50862">
    <property type="entry name" value="AA_TRNA_LIGASE_II"/>
    <property type="match status" value="1"/>
</dbReference>
<gene>
    <name evidence="7 10" type="primary">lysS</name>
    <name evidence="10" type="ORF">AB6N35_09290</name>
    <name evidence="11" type="ORF">EDD19_10827</name>
</gene>
<evidence type="ECO:0000256" key="5">
    <source>
        <dbReference type="ARBA" id="ARBA00022842"/>
    </source>
</evidence>
<keyword evidence="1 7" id="KW-0436">Ligase</keyword>
<evidence type="ECO:0000256" key="3">
    <source>
        <dbReference type="ARBA" id="ARBA00022741"/>
    </source>
</evidence>
<dbReference type="GO" id="GO:0000287">
    <property type="term" value="F:magnesium ion binding"/>
    <property type="evidence" value="ECO:0007669"/>
    <property type="project" value="UniProtKB-UniRule"/>
</dbReference>
<dbReference type="PANTHER" id="PTHR42918:SF15">
    <property type="entry name" value="LYSINE--TRNA LIGASE, CHLOROPLASTIC_MITOCHONDRIAL"/>
    <property type="match status" value="1"/>
</dbReference>
<evidence type="ECO:0000256" key="4">
    <source>
        <dbReference type="ARBA" id="ARBA00022840"/>
    </source>
</evidence>
<keyword evidence="2 7" id="KW-0479">Metal-binding</keyword>
<keyword evidence="6 7" id="KW-0030">Aminoacyl-tRNA synthetase</keyword>
<comment type="subunit">
    <text evidence="7">Homodimer.</text>
</comment>
<evidence type="ECO:0000313" key="11">
    <source>
        <dbReference type="EMBL" id="TCW24091.1"/>
    </source>
</evidence>
<keyword evidence="4 7" id="KW-0067">ATP-binding</keyword>
<dbReference type="GeneID" id="89529551"/>
<evidence type="ECO:0000256" key="1">
    <source>
        <dbReference type="ARBA" id="ARBA00022598"/>
    </source>
</evidence>
<dbReference type="InterPro" id="IPR006195">
    <property type="entry name" value="aa-tRNA-synth_II"/>
</dbReference>
<feature type="region of interest" description="Disordered" evidence="8">
    <location>
        <begin position="1"/>
        <end position="42"/>
    </location>
</feature>
<dbReference type="SUPFAM" id="SSF50249">
    <property type="entry name" value="Nucleic acid-binding proteins"/>
    <property type="match status" value="1"/>
</dbReference>
<dbReference type="CDD" id="cd04322">
    <property type="entry name" value="LysRS_N"/>
    <property type="match status" value="1"/>
</dbReference>
<reference evidence="13" key="2">
    <citation type="submission" date="2024-07" db="EMBL/GenBank/DDBJ databases">
        <title>Pseudomonas strain that inhibits Aeromonas fish pathogens.</title>
        <authorList>
            <person name="Wildschutte H."/>
        </authorList>
    </citation>
    <scope>NUCLEOTIDE SEQUENCE [LARGE SCALE GENOMIC DNA]</scope>
    <source>
        <strain evidence="13">n60</strain>
    </source>
</reference>
<evidence type="ECO:0000256" key="7">
    <source>
        <dbReference type="HAMAP-Rule" id="MF_00252"/>
    </source>
</evidence>
<feature type="binding site" evidence="7">
    <location>
        <position position="460"/>
    </location>
    <ligand>
        <name>Mg(2+)</name>
        <dbReference type="ChEBI" id="CHEBI:18420"/>
        <label>2</label>
    </ligand>
</feature>
<organism evidence="11 12">
    <name type="scientific">Dietzia cinnamea</name>
    <dbReference type="NCBI Taxonomy" id="321318"/>
    <lineage>
        <taxon>Bacteria</taxon>
        <taxon>Bacillati</taxon>
        <taxon>Actinomycetota</taxon>
        <taxon>Actinomycetes</taxon>
        <taxon>Mycobacteriales</taxon>
        <taxon>Dietziaceae</taxon>
        <taxon>Dietzia</taxon>
    </lineage>
</organism>
<dbReference type="Pfam" id="PF00152">
    <property type="entry name" value="tRNA-synt_2"/>
    <property type="match status" value="1"/>
</dbReference>
<feature type="domain" description="Aminoacyl-transfer RNA synthetases class-II family profile" evidence="9">
    <location>
        <begin position="213"/>
        <end position="540"/>
    </location>
</feature>
<dbReference type="InterPro" id="IPR002313">
    <property type="entry name" value="Lys-tRNA-ligase_II"/>
</dbReference>
<dbReference type="InterPro" id="IPR018149">
    <property type="entry name" value="Lys-tRNA-synth_II_C"/>
</dbReference>
<keyword evidence="3 7" id="KW-0547">Nucleotide-binding</keyword>
<comment type="subcellular location">
    <subcellularLocation>
        <location evidence="7">Cytoplasm</location>
    </subcellularLocation>
</comment>
<dbReference type="InterPro" id="IPR045864">
    <property type="entry name" value="aa-tRNA-synth_II/BPL/LPL"/>
</dbReference>
<dbReference type="EC" id="6.1.1.6" evidence="7"/>
<dbReference type="GO" id="GO:0005829">
    <property type="term" value="C:cytosol"/>
    <property type="evidence" value="ECO:0007669"/>
    <property type="project" value="TreeGrafter"/>
</dbReference>
<protein>
    <recommendedName>
        <fullName evidence="7">Lysine--tRNA ligase</fullName>
        <ecNumber evidence="7">6.1.1.6</ecNumber>
    </recommendedName>
    <alternativeName>
        <fullName evidence="7">Lysyl-tRNA synthetase</fullName>
        <shortName evidence="7">LysRS</shortName>
    </alternativeName>
</protein>
<keyword evidence="7" id="KW-0963">Cytoplasm</keyword>
<dbReference type="RefSeq" id="WP_061227470.1">
    <property type="nucleotide sequence ID" value="NZ_CP143053.1"/>
</dbReference>